<evidence type="ECO:0000259" key="2">
    <source>
        <dbReference type="Pfam" id="PF03756"/>
    </source>
</evidence>
<dbReference type="InterPro" id="IPR047757">
    <property type="entry name" value="AfsA-like"/>
</dbReference>
<dbReference type="AlphaFoldDB" id="A0A4Q7Y6I3"/>
<dbReference type="GO" id="GO:0016740">
    <property type="term" value="F:transferase activity"/>
    <property type="evidence" value="ECO:0007669"/>
    <property type="project" value="InterPro"/>
</dbReference>
<comment type="caution">
    <text evidence="3">The sequence shown here is derived from an EMBL/GenBank/DDBJ whole genome shotgun (WGS) entry which is preliminary data.</text>
</comment>
<protein>
    <submittedName>
        <fullName evidence="3">A-factor biosynthesis hotdog protein</fullName>
    </submittedName>
</protein>
<dbReference type="Proteomes" id="UP000292507">
    <property type="component" value="Unassembled WGS sequence"/>
</dbReference>
<proteinExistence type="predicted"/>
<keyword evidence="4" id="KW-1185">Reference proteome</keyword>
<reference evidence="3 4" key="1">
    <citation type="submission" date="2019-02" db="EMBL/GenBank/DDBJ databases">
        <title>Sequencing the genomes of 1000 actinobacteria strains.</title>
        <authorList>
            <person name="Klenk H.-P."/>
        </authorList>
    </citation>
    <scope>NUCLEOTIDE SEQUENCE [LARGE SCALE GENOMIC DNA]</scope>
    <source>
        <strain evidence="3 4">DSM 44509</strain>
    </source>
</reference>
<accession>A0A4Q7Y6I3</accession>
<sequence length="329" mass="35871">MGDIPSLSAPRALLRDPQVRREWEGKLSTWRTVDRRAVHKAAVAEVLITDVAPIDPALSVAAAQWAGGHPTFRPATNGRPHPLLFVETVRQAAIYLAHQEYGVPPGSHFIFERITASFPEAEPWGPSTEPVSVLVAVRTNLHRVGGRVAGAYIESEAWSMNRRIATCQASYRCLGARAYARIRRAGRSTLRAGPTPDIPAPRHRSARRADGPAGESVSTLEFDPHHPTYFDHPVDHLPGMLLLNAAVEAGMRRLRHPAVDRLEQLDMSFDRFAELDRAVSIVSRPAPSSVGGDSLAVAVEQEGAVVAQAALRFTRSTAPRVSRRPGSAR</sequence>
<dbReference type="Pfam" id="PF03756">
    <property type="entry name" value="AfsA"/>
    <property type="match status" value="2"/>
</dbReference>
<feature type="region of interest" description="Disordered" evidence="1">
    <location>
        <begin position="189"/>
        <end position="219"/>
    </location>
</feature>
<dbReference type="EMBL" id="SHKV01000001">
    <property type="protein sequence ID" value="RZU31545.1"/>
    <property type="molecule type" value="Genomic_DNA"/>
</dbReference>
<dbReference type="NCBIfam" id="NF041195">
    <property type="entry name" value="ScbA_BarX_GamBu"/>
    <property type="match status" value="1"/>
</dbReference>
<evidence type="ECO:0000256" key="1">
    <source>
        <dbReference type="SAM" id="MobiDB-lite"/>
    </source>
</evidence>
<organism evidence="3 4">
    <name type="scientific">Blastococcus saxobsidens</name>
    <dbReference type="NCBI Taxonomy" id="138336"/>
    <lineage>
        <taxon>Bacteria</taxon>
        <taxon>Bacillati</taxon>
        <taxon>Actinomycetota</taxon>
        <taxon>Actinomycetes</taxon>
        <taxon>Geodermatophilales</taxon>
        <taxon>Geodermatophilaceae</taxon>
        <taxon>Blastococcus</taxon>
    </lineage>
</organism>
<evidence type="ECO:0000313" key="4">
    <source>
        <dbReference type="Proteomes" id="UP000292507"/>
    </source>
</evidence>
<feature type="domain" description="A-factor biosynthesis hotdog" evidence="2">
    <location>
        <begin position="37"/>
        <end position="173"/>
    </location>
</feature>
<name>A0A4Q7Y6I3_9ACTN</name>
<evidence type="ECO:0000313" key="3">
    <source>
        <dbReference type="EMBL" id="RZU31545.1"/>
    </source>
</evidence>
<dbReference type="InterPro" id="IPR005509">
    <property type="entry name" value="AfsA_hotdog_dom"/>
</dbReference>
<gene>
    <name evidence="3" type="ORF">BKA19_1213</name>
</gene>
<dbReference type="RefSeq" id="WP_158657654.1">
    <property type="nucleotide sequence ID" value="NZ_POQT01000043.1"/>
</dbReference>
<feature type="domain" description="A-factor biosynthesis hotdog" evidence="2">
    <location>
        <begin position="216"/>
        <end position="314"/>
    </location>
</feature>